<dbReference type="EMBL" id="FMYT01000004">
    <property type="protein sequence ID" value="SDC28440.1"/>
    <property type="molecule type" value="Genomic_DNA"/>
</dbReference>
<feature type="transmembrane region" description="Helical" evidence="13">
    <location>
        <begin position="171"/>
        <end position="189"/>
    </location>
</feature>
<comment type="similarity">
    <text evidence="3">Belongs to the multi antimicrobial extrusion (MATE) (TC 2.A.66.1) family.</text>
</comment>
<evidence type="ECO:0000256" key="13">
    <source>
        <dbReference type="SAM" id="Phobius"/>
    </source>
</evidence>
<name>A0A1G6KBR9_9FIRM</name>
<evidence type="ECO:0000256" key="4">
    <source>
        <dbReference type="ARBA" id="ARBA00020268"/>
    </source>
</evidence>
<organism evidence="14 15">
    <name type="scientific">Halanaerobium congolense</name>
    <dbReference type="NCBI Taxonomy" id="54121"/>
    <lineage>
        <taxon>Bacteria</taxon>
        <taxon>Bacillati</taxon>
        <taxon>Bacillota</taxon>
        <taxon>Clostridia</taxon>
        <taxon>Halanaerobiales</taxon>
        <taxon>Halanaerobiaceae</taxon>
        <taxon>Halanaerobium</taxon>
    </lineage>
</organism>
<feature type="transmembrane region" description="Helical" evidence="13">
    <location>
        <begin position="100"/>
        <end position="118"/>
    </location>
</feature>
<evidence type="ECO:0000313" key="15">
    <source>
        <dbReference type="Proteomes" id="UP000324896"/>
    </source>
</evidence>
<dbReference type="InterPro" id="IPR048279">
    <property type="entry name" value="MdtK-like"/>
</dbReference>
<evidence type="ECO:0000256" key="11">
    <source>
        <dbReference type="ARBA" id="ARBA00023136"/>
    </source>
</evidence>
<keyword evidence="8 13" id="KW-0812">Transmembrane</keyword>
<keyword evidence="10" id="KW-0406">Ion transport</keyword>
<dbReference type="Pfam" id="PF01554">
    <property type="entry name" value="MatE"/>
    <property type="match status" value="2"/>
</dbReference>
<accession>A0A1G6KBR9</accession>
<evidence type="ECO:0000256" key="6">
    <source>
        <dbReference type="ARBA" id="ARBA00022449"/>
    </source>
</evidence>
<comment type="function">
    <text evidence="1">Multidrug efflux pump.</text>
</comment>
<keyword evidence="11 13" id="KW-0472">Membrane</keyword>
<dbReference type="GO" id="GO:0042910">
    <property type="term" value="F:xenobiotic transmembrane transporter activity"/>
    <property type="evidence" value="ECO:0007669"/>
    <property type="project" value="InterPro"/>
</dbReference>
<protein>
    <recommendedName>
        <fullName evidence="4">Probable multidrug resistance protein NorM</fullName>
    </recommendedName>
    <alternativeName>
        <fullName evidence="12">Multidrug-efflux transporter</fullName>
    </alternativeName>
</protein>
<dbReference type="AlphaFoldDB" id="A0A1G6KBR9"/>
<sequence length="453" mass="48792">MAADNKAIINEDSSTKNVIFKLAWPVIAEQSLATITHIVDMMMVGRLGASAVAAIGLTMQPVFFSMALASALGVGTTALVSRFTGSDQNKKAASVLQQSVLMSIIFSIVFASIFYFFAPGLLNFMGGEAEVVKLGTGYLRVMTPGFIFMVLAFIVTAALRGAGETKTPMKVNILVNILNVLGNYLLIFGNFGFPRLGVNGAALATTISRSIGGIILLAVTFSDYSALKMKFKGFFKIDLDLTKRVLKVGIPTALEESVRRLAQLLFVRVIASLGTTAFAAHQISLNAESISYMPGFGIAVAATTIVGQNLGAKNPRGAEKGTFEAWKIGSLIMGFMALVFLILPEQLISLYTSDSEIIARAALNLRIIALSQIPMGTQFIFAGALRGAGDTKAVFYSTALSTWIFRLFLGYILVHSLGFGLVGAWTAMVIDWIVRGSYVFYRFKKGNWKLIEV</sequence>
<evidence type="ECO:0000256" key="2">
    <source>
        <dbReference type="ARBA" id="ARBA00004651"/>
    </source>
</evidence>
<feature type="transmembrane region" description="Helical" evidence="13">
    <location>
        <begin position="265"/>
        <end position="284"/>
    </location>
</feature>
<keyword evidence="5" id="KW-0813">Transport</keyword>
<gene>
    <name evidence="14" type="ORF">SAMN04488597_10460</name>
</gene>
<feature type="transmembrane region" description="Helical" evidence="13">
    <location>
        <begin position="324"/>
        <end position="343"/>
    </location>
</feature>
<evidence type="ECO:0000256" key="7">
    <source>
        <dbReference type="ARBA" id="ARBA00022475"/>
    </source>
</evidence>
<keyword evidence="7" id="KW-1003">Cell membrane</keyword>
<evidence type="ECO:0000256" key="9">
    <source>
        <dbReference type="ARBA" id="ARBA00022989"/>
    </source>
</evidence>
<feature type="transmembrane region" description="Helical" evidence="13">
    <location>
        <begin position="51"/>
        <end position="80"/>
    </location>
</feature>
<evidence type="ECO:0000313" key="14">
    <source>
        <dbReference type="EMBL" id="SDC28440.1"/>
    </source>
</evidence>
<dbReference type="Proteomes" id="UP000324896">
    <property type="component" value="Unassembled WGS sequence"/>
</dbReference>
<evidence type="ECO:0000256" key="3">
    <source>
        <dbReference type="ARBA" id="ARBA00010199"/>
    </source>
</evidence>
<dbReference type="InterPro" id="IPR050222">
    <property type="entry name" value="MATE_MdtK"/>
</dbReference>
<dbReference type="NCBIfam" id="TIGR00797">
    <property type="entry name" value="matE"/>
    <property type="match status" value="1"/>
</dbReference>
<dbReference type="PIRSF" id="PIRSF006603">
    <property type="entry name" value="DinF"/>
    <property type="match status" value="1"/>
</dbReference>
<comment type="subcellular location">
    <subcellularLocation>
        <location evidence="2">Cell membrane</location>
        <topology evidence="2">Multi-pass membrane protein</topology>
    </subcellularLocation>
</comment>
<proteinExistence type="inferred from homology"/>
<evidence type="ECO:0000256" key="1">
    <source>
        <dbReference type="ARBA" id="ARBA00003408"/>
    </source>
</evidence>
<feature type="transmembrane region" description="Helical" evidence="13">
    <location>
        <begin position="290"/>
        <end position="312"/>
    </location>
</feature>
<dbReference type="PANTHER" id="PTHR43298:SF2">
    <property type="entry name" value="FMN_FAD EXPORTER YEEO-RELATED"/>
    <property type="match status" value="1"/>
</dbReference>
<evidence type="ECO:0000256" key="8">
    <source>
        <dbReference type="ARBA" id="ARBA00022692"/>
    </source>
</evidence>
<dbReference type="PANTHER" id="PTHR43298">
    <property type="entry name" value="MULTIDRUG RESISTANCE PROTEIN NORM-RELATED"/>
    <property type="match status" value="1"/>
</dbReference>
<dbReference type="GO" id="GO:0015297">
    <property type="term" value="F:antiporter activity"/>
    <property type="evidence" value="ECO:0007669"/>
    <property type="project" value="UniProtKB-KW"/>
</dbReference>
<evidence type="ECO:0000256" key="5">
    <source>
        <dbReference type="ARBA" id="ARBA00022448"/>
    </source>
</evidence>
<feature type="transmembrane region" description="Helical" evidence="13">
    <location>
        <begin position="201"/>
        <end position="222"/>
    </location>
</feature>
<dbReference type="GO" id="GO:0005886">
    <property type="term" value="C:plasma membrane"/>
    <property type="evidence" value="ECO:0007669"/>
    <property type="project" value="UniProtKB-SubCell"/>
</dbReference>
<evidence type="ECO:0000256" key="12">
    <source>
        <dbReference type="ARBA" id="ARBA00031636"/>
    </source>
</evidence>
<dbReference type="GO" id="GO:0006811">
    <property type="term" value="P:monoatomic ion transport"/>
    <property type="evidence" value="ECO:0007669"/>
    <property type="project" value="UniProtKB-KW"/>
</dbReference>
<dbReference type="CDD" id="cd13137">
    <property type="entry name" value="MATE_NorM_like"/>
    <property type="match status" value="1"/>
</dbReference>
<dbReference type="InterPro" id="IPR002528">
    <property type="entry name" value="MATE_fam"/>
</dbReference>
<reference evidence="14 15" key="1">
    <citation type="submission" date="2016-10" db="EMBL/GenBank/DDBJ databases">
        <authorList>
            <person name="Varghese N."/>
            <person name="Submissions S."/>
        </authorList>
    </citation>
    <scope>NUCLEOTIDE SEQUENCE [LARGE SCALE GENOMIC DNA]</scope>
    <source>
        <strain evidence="14 15">WG10</strain>
    </source>
</reference>
<keyword evidence="6" id="KW-0050">Antiport</keyword>
<keyword evidence="9 13" id="KW-1133">Transmembrane helix</keyword>
<feature type="transmembrane region" description="Helical" evidence="13">
    <location>
        <begin position="138"/>
        <end position="159"/>
    </location>
</feature>
<dbReference type="RefSeq" id="WP_149796652.1">
    <property type="nucleotide sequence ID" value="NZ_FMYT01000004.1"/>
</dbReference>
<evidence type="ECO:0000256" key="10">
    <source>
        <dbReference type="ARBA" id="ARBA00023065"/>
    </source>
</evidence>